<comment type="caution">
    <text evidence="4">The sequence shown here is derived from an EMBL/GenBank/DDBJ whole genome shotgun (WGS) entry which is preliminary data.</text>
</comment>
<dbReference type="InterPro" id="IPR050491">
    <property type="entry name" value="AmpC-like"/>
</dbReference>
<name>A0AAD7JZQ9_9AGAR</name>
<dbReference type="PANTHER" id="PTHR46825">
    <property type="entry name" value="D-ALANYL-D-ALANINE-CARBOXYPEPTIDASE/ENDOPEPTIDASE AMPH"/>
    <property type="match status" value="1"/>
</dbReference>
<organism evidence="4 5">
    <name type="scientific">Mycena metata</name>
    <dbReference type="NCBI Taxonomy" id="1033252"/>
    <lineage>
        <taxon>Eukaryota</taxon>
        <taxon>Fungi</taxon>
        <taxon>Dikarya</taxon>
        <taxon>Basidiomycota</taxon>
        <taxon>Agaricomycotina</taxon>
        <taxon>Agaricomycetes</taxon>
        <taxon>Agaricomycetidae</taxon>
        <taxon>Agaricales</taxon>
        <taxon>Marasmiineae</taxon>
        <taxon>Mycenaceae</taxon>
        <taxon>Mycena</taxon>
    </lineage>
</organism>
<dbReference type="AlphaFoldDB" id="A0AAD7JZQ9"/>
<accession>A0AAD7JZQ9</accession>
<keyword evidence="2" id="KW-0732">Signal</keyword>
<dbReference type="EMBL" id="JARKIB010000012">
    <property type="protein sequence ID" value="KAJ7773827.1"/>
    <property type="molecule type" value="Genomic_DNA"/>
</dbReference>
<feature type="domain" description="Beta-lactamase-related" evidence="3">
    <location>
        <begin position="53"/>
        <end position="381"/>
    </location>
</feature>
<gene>
    <name evidence="4" type="ORF">B0H16DRAFT_1510127</name>
</gene>
<proteinExistence type="inferred from homology"/>
<feature type="signal peptide" evidence="2">
    <location>
        <begin position="1"/>
        <end position="18"/>
    </location>
</feature>
<protein>
    <submittedName>
        <fullName evidence="4">Beta-lactamase/transpeptidase-like protein</fullName>
    </submittedName>
</protein>
<evidence type="ECO:0000256" key="2">
    <source>
        <dbReference type="SAM" id="SignalP"/>
    </source>
</evidence>
<dbReference type="Pfam" id="PF00144">
    <property type="entry name" value="Beta-lactamase"/>
    <property type="match status" value="1"/>
</dbReference>
<dbReference type="Gene3D" id="3.40.710.10">
    <property type="entry name" value="DD-peptidase/beta-lactamase superfamily"/>
    <property type="match status" value="1"/>
</dbReference>
<dbReference type="InterPro" id="IPR012338">
    <property type="entry name" value="Beta-lactam/transpept-like"/>
</dbReference>
<dbReference type="SUPFAM" id="SSF56601">
    <property type="entry name" value="beta-lactamase/transpeptidase-like"/>
    <property type="match status" value="1"/>
</dbReference>
<keyword evidence="5" id="KW-1185">Reference proteome</keyword>
<reference evidence="4" key="1">
    <citation type="submission" date="2023-03" db="EMBL/GenBank/DDBJ databases">
        <title>Massive genome expansion in bonnet fungi (Mycena s.s.) driven by repeated elements and novel gene families across ecological guilds.</title>
        <authorList>
            <consortium name="Lawrence Berkeley National Laboratory"/>
            <person name="Harder C.B."/>
            <person name="Miyauchi S."/>
            <person name="Viragh M."/>
            <person name="Kuo A."/>
            <person name="Thoen E."/>
            <person name="Andreopoulos B."/>
            <person name="Lu D."/>
            <person name="Skrede I."/>
            <person name="Drula E."/>
            <person name="Henrissat B."/>
            <person name="Morin E."/>
            <person name="Kohler A."/>
            <person name="Barry K."/>
            <person name="LaButti K."/>
            <person name="Morin E."/>
            <person name="Salamov A."/>
            <person name="Lipzen A."/>
            <person name="Mereny Z."/>
            <person name="Hegedus B."/>
            <person name="Baldrian P."/>
            <person name="Stursova M."/>
            <person name="Weitz H."/>
            <person name="Taylor A."/>
            <person name="Grigoriev I.V."/>
            <person name="Nagy L.G."/>
            <person name="Martin F."/>
            <person name="Kauserud H."/>
        </authorList>
    </citation>
    <scope>NUCLEOTIDE SEQUENCE</scope>
    <source>
        <strain evidence="4">CBHHK182m</strain>
    </source>
</reference>
<sequence>MLLSVFPALLSLVAGGQASQQPLSQDTATPILTPRLDAAIWDILHEFKTPGGVGVAVVHKTAEGIWHLESRGYGNATVGGELVTAGTLFAIGSNSKLFDIFATGLLISNETLTPRISWTSKIASIIPEWKLMDPVASCESSIVDLMSHRTGVASHDFMAVIDTAPQDVISRLQYNRPSAGFREQFQYNNHMYTVLSHLPHAILNVSYEKYVQDNILGPLGMATSTFFFYADAVKTGRLADGFLRQDIDPSGDPFARGTVRTLPYFDRSTKGHAVSGPGGVISSAYGMATWLKMLLQEGKNQFGETVIPPEVVRKAATGVTVNTPIAPYPELSPVVYGGGQRRGTYRGFEKIEHGGSVPAFRSQVTRFPSQNLGVAVLSNEEEIGAAIVESVKYRIIDEVFQLEPIDWPARYRAQAKKDAPHPSIPRPDTAKPPSVAYSALAGAYENAAYAKLDFCLFWENKTTGSVCPTLNLSELPGVIDPAVPTLIARWDAPLANYMRLAHYSGNTFNLTALFSYPSGSGISEHAWVWEVLESRAEFEVKGKDIGFSPIGIAGVDGEMVVLPGATVQERAEVWFTKDV</sequence>
<dbReference type="InterPro" id="IPR001466">
    <property type="entry name" value="Beta-lactam-related"/>
</dbReference>
<comment type="similarity">
    <text evidence="1">Belongs to the peptidase S12 family.</text>
</comment>
<dbReference type="PANTHER" id="PTHR46825:SF15">
    <property type="entry name" value="BETA-LACTAMASE-RELATED DOMAIN-CONTAINING PROTEIN"/>
    <property type="match status" value="1"/>
</dbReference>
<evidence type="ECO:0000256" key="1">
    <source>
        <dbReference type="ARBA" id="ARBA00038215"/>
    </source>
</evidence>
<feature type="chain" id="PRO_5042275447" evidence="2">
    <location>
        <begin position="19"/>
        <end position="579"/>
    </location>
</feature>
<evidence type="ECO:0000313" key="5">
    <source>
        <dbReference type="Proteomes" id="UP001215598"/>
    </source>
</evidence>
<evidence type="ECO:0000259" key="3">
    <source>
        <dbReference type="Pfam" id="PF00144"/>
    </source>
</evidence>
<evidence type="ECO:0000313" key="4">
    <source>
        <dbReference type="EMBL" id="KAJ7773827.1"/>
    </source>
</evidence>
<dbReference type="Proteomes" id="UP001215598">
    <property type="component" value="Unassembled WGS sequence"/>
</dbReference>